<name>A0ACC7M0X6_9PSED</name>
<comment type="caution">
    <text evidence="1">The sequence shown here is derived from an EMBL/GenBank/DDBJ whole genome shotgun (WGS) entry which is preliminary data.</text>
</comment>
<dbReference type="Proteomes" id="UP001615411">
    <property type="component" value="Unassembled WGS sequence"/>
</dbReference>
<evidence type="ECO:0000313" key="1">
    <source>
        <dbReference type="EMBL" id="MFJ1340983.1"/>
    </source>
</evidence>
<sequence length="375" mass="43121">MTWNARDAMSLRKEFVLLALQPDVNLRELCRRFAVSPTTGYKWLSRFKELGSAGLQEHSRRPLTSPTRTADDLECEVLAVRNAHPAWGGRKISHLLAGRIAPSTVTNVLHRNNLISSEASAVRQGWIRFEHEAPNNLWQMDFKGYIQTGEGLCHPLTVVDDHSRFNLAIQACDCQRTGPVQSHLTEVFRRYGLPVRINTDNGAPWGSPRNPGELTPLGMWLVRLGIQLSWSRPRHPQTNGKNERFHRSLKAEVLNGKSFMTLADAQQAFDEWREIYNQLRPHEALGFKTPIERYRVSSRVFPEQLNEFEYGPDDVLVKAYHNRFRFQKRYFKIAKALSGHWVAVRPCAEGDGRFDVYFCQHRVRKIDLNIPEDGP</sequence>
<reference evidence="1" key="1">
    <citation type="submission" date="2024-10" db="EMBL/GenBank/DDBJ databases">
        <title>Aeromonas and Pseudomonas from the Cagarras Archipelago, Rio de Janeiro, Brazil.</title>
        <authorList>
            <person name="Canellas A.L.B."/>
            <person name="Laport M.S."/>
        </authorList>
    </citation>
    <scope>NUCLEOTIDE SEQUENCE</scope>
    <source>
        <strain evidence="1">ACP-7</strain>
    </source>
</reference>
<evidence type="ECO:0000313" key="2">
    <source>
        <dbReference type="Proteomes" id="UP001615411"/>
    </source>
</evidence>
<gene>
    <name evidence="1" type="ORF">ACIKP7_22940</name>
</gene>
<organism evidence="1 2">
    <name type="scientific">Pseudomonas caricapapayae</name>
    <dbReference type="NCBI Taxonomy" id="46678"/>
    <lineage>
        <taxon>Bacteria</taxon>
        <taxon>Pseudomonadati</taxon>
        <taxon>Pseudomonadota</taxon>
        <taxon>Gammaproteobacteria</taxon>
        <taxon>Pseudomonadales</taxon>
        <taxon>Pseudomonadaceae</taxon>
        <taxon>Pseudomonas</taxon>
    </lineage>
</organism>
<protein>
    <submittedName>
        <fullName evidence="1">IS481 family transposase</fullName>
    </submittedName>
</protein>
<dbReference type="EMBL" id="JBIUGF010000107">
    <property type="protein sequence ID" value="MFJ1340983.1"/>
    <property type="molecule type" value="Genomic_DNA"/>
</dbReference>
<proteinExistence type="predicted"/>
<keyword evidence="2" id="KW-1185">Reference proteome</keyword>
<accession>A0ACC7M0X6</accession>